<evidence type="ECO:0000256" key="3">
    <source>
        <dbReference type="ARBA" id="ARBA00022750"/>
    </source>
</evidence>
<dbReference type="GO" id="GO:0008270">
    <property type="term" value="F:zinc ion binding"/>
    <property type="evidence" value="ECO:0007669"/>
    <property type="project" value="UniProtKB-KW"/>
</dbReference>
<dbReference type="GO" id="GO:0006310">
    <property type="term" value="P:DNA recombination"/>
    <property type="evidence" value="ECO:0007669"/>
    <property type="project" value="UniProtKB-KW"/>
</dbReference>
<dbReference type="EMBL" id="BKCJ010000802">
    <property type="protein sequence ID" value="GEU36368.1"/>
    <property type="molecule type" value="Genomic_DNA"/>
</dbReference>
<evidence type="ECO:0000256" key="13">
    <source>
        <dbReference type="SAM" id="MobiDB-lite"/>
    </source>
</evidence>
<feature type="compositionally biased region" description="Acidic residues" evidence="13">
    <location>
        <begin position="1094"/>
        <end position="1110"/>
    </location>
</feature>
<evidence type="ECO:0000256" key="5">
    <source>
        <dbReference type="ARBA" id="ARBA00022842"/>
    </source>
</evidence>
<evidence type="ECO:0000256" key="4">
    <source>
        <dbReference type="ARBA" id="ARBA00022801"/>
    </source>
</evidence>
<keyword evidence="4" id="KW-0378">Hydrolase</keyword>
<keyword evidence="10" id="KW-0233">DNA recombination</keyword>
<feature type="compositionally biased region" description="Acidic residues" evidence="13">
    <location>
        <begin position="1197"/>
        <end position="1227"/>
    </location>
</feature>
<dbReference type="GO" id="GO:0015074">
    <property type="term" value="P:DNA integration"/>
    <property type="evidence" value="ECO:0007669"/>
    <property type="project" value="UniProtKB-KW"/>
</dbReference>
<dbReference type="InterPro" id="IPR004242">
    <property type="entry name" value="Transposase_21"/>
</dbReference>
<dbReference type="SMART" id="SM00343">
    <property type="entry name" value="ZnF_C2HC"/>
    <property type="match status" value="2"/>
</dbReference>
<dbReference type="InterPro" id="IPR004252">
    <property type="entry name" value="Probable_transposase_24"/>
</dbReference>
<dbReference type="Pfam" id="PF13960">
    <property type="entry name" value="DUF4218"/>
    <property type="match status" value="1"/>
</dbReference>
<organism evidence="15">
    <name type="scientific">Tanacetum cinerariifolium</name>
    <name type="common">Dalmatian daisy</name>
    <name type="synonym">Chrysanthemum cinerariifolium</name>
    <dbReference type="NCBI Taxonomy" id="118510"/>
    <lineage>
        <taxon>Eukaryota</taxon>
        <taxon>Viridiplantae</taxon>
        <taxon>Streptophyta</taxon>
        <taxon>Embryophyta</taxon>
        <taxon>Tracheophyta</taxon>
        <taxon>Spermatophyta</taxon>
        <taxon>Magnoliopsida</taxon>
        <taxon>eudicotyledons</taxon>
        <taxon>Gunneridae</taxon>
        <taxon>Pentapetalae</taxon>
        <taxon>asterids</taxon>
        <taxon>campanulids</taxon>
        <taxon>Asterales</taxon>
        <taxon>Asteraceae</taxon>
        <taxon>Asteroideae</taxon>
        <taxon>Anthemideae</taxon>
        <taxon>Anthemidinae</taxon>
        <taxon>Tanacetum</taxon>
    </lineage>
</organism>
<dbReference type="InterPro" id="IPR050951">
    <property type="entry name" value="Retrovirus_Pol_polyprotein"/>
</dbReference>
<evidence type="ECO:0000259" key="14">
    <source>
        <dbReference type="PROSITE" id="PS50158"/>
    </source>
</evidence>
<name>A0A6L2JH92_TANCI</name>
<dbReference type="FunFam" id="3.30.70.270:FF:000020">
    <property type="entry name" value="Transposon Tf2-6 polyprotein-like Protein"/>
    <property type="match status" value="1"/>
</dbReference>
<comment type="caution">
    <text evidence="15">The sequence shown here is derived from an EMBL/GenBank/DDBJ whole genome shotgun (WGS) entry which is preliminary data.</text>
</comment>
<proteinExistence type="predicted"/>
<evidence type="ECO:0000256" key="9">
    <source>
        <dbReference type="ARBA" id="ARBA00023125"/>
    </source>
</evidence>
<feature type="domain" description="CCHC-type" evidence="14">
    <location>
        <begin position="1617"/>
        <end position="1632"/>
    </location>
</feature>
<dbReference type="Pfam" id="PF00098">
    <property type="entry name" value="zf-CCHC"/>
    <property type="match status" value="1"/>
</dbReference>
<dbReference type="InterPro" id="IPR029480">
    <property type="entry name" value="Transpos_assoc"/>
</dbReference>
<feature type="region of interest" description="Disordered" evidence="13">
    <location>
        <begin position="111"/>
        <end position="131"/>
    </location>
</feature>
<keyword evidence="8" id="KW-0239">DNA-directed DNA polymerase</keyword>
<dbReference type="PANTHER" id="PTHR37984:SF5">
    <property type="entry name" value="PROTEIN NYNRIN-LIKE"/>
    <property type="match status" value="1"/>
</dbReference>
<evidence type="ECO:0000256" key="2">
    <source>
        <dbReference type="ARBA" id="ARBA00022723"/>
    </source>
</evidence>
<keyword evidence="8" id="KW-0548">Nucleotidyltransferase</keyword>
<keyword evidence="2" id="KW-0479">Metal-binding</keyword>
<keyword evidence="12" id="KW-0863">Zinc-finger</keyword>
<dbReference type="Pfam" id="PF13963">
    <property type="entry name" value="Transpos_assoc"/>
    <property type="match status" value="1"/>
</dbReference>
<dbReference type="Gene3D" id="1.10.340.70">
    <property type="match status" value="1"/>
</dbReference>
<gene>
    <name evidence="15" type="ORF">Tci_008346</name>
</gene>
<dbReference type="PROSITE" id="PS50158">
    <property type="entry name" value="ZF_CCHC"/>
    <property type="match status" value="1"/>
</dbReference>
<dbReference type="InterPro" id="IPR036397">
    <property type="entry name" value="RNaseH_sf"/>
</dbReference>
<dbReference type="InterPro" id="IPR001878">
    <property type="entry name" value="Znf_CCHC"/>
</dbReference>
<feature type="region of interest" description="Disordered" evidence="13">
    <location>
        <begin position="1195"/>
        <end position="1228"/>
    </location>
</feature>
<dbReference type="Gene3D" id="4.10.60.10">
    <property type="entry name" value="Zinc finger, CCHC-type"/>
    <property type="match status" value="1"/>
</dbReference>
<dbReference type="SUPFAM" id="SSF57756">
    <property type="entry name" value="Retrovirus zinc finger-like domains"/>
    <property type="match status" value="1"/>
</dbReference>
<dbReference type="InterPro" id="IPR025452">
    <property type="entry name" value="DUF4218"/>
</dbReference>
<dbReference type="Pfam" id="PF08284">
    <property type="entry name" value="RVP_2"/>
    <property type="match status" value="1"/>
</dbReference>
<dbReference type="InterPro" id="IPR012337">
    <property type="entry name" value="RNaseH-like_sf"/>
</dbReference>
<keyword evidence="9" id="KW-0238">DNA-binding</keyword>
<protein>
    <submittedName>
        <fullName evidence="15">Putative reverse transcriptase domain, ribonuclease H-like domain, aspartic peptidase domain protein</fullName>
    </submittedName>
</protein>
<keyword evidence="6" id="KW-0229">DNA integration</keyword>
<evidence type="ECO:0000256" key="11">
    <source>
        <dbReference type="ARBA" id="ARBA00023268"/>
    </source>
</evidence>
<sequence length="2315" mass="263164">MVIDDKSWTLLECHERAFYIGLEIFIDHCKPLVNSARKIRCPCKSCRTILWVSIKHLSDHIMRHGFNLGYKRWVQHVEPALPPPPPVIDNTRQPQMSDMIALLNDLSYIPPNNEQNEPTQGDIGETSNEPTKATRNEFEELYASSNELYPGCDYVTRLDFMEKFTYFKVKGKLTDSIFNEMLEFFQNVFPISKGYKLPSSHYAIKKTFKMIGLGYESIHACEHDCCLFRGKENKDLDFCPMCNTSRWKDGNTPGKKVPKKCMEPDKMQHPVDGRAWKKFDTMYLDFTKDPRNFQLGMAADGFNPFGNLSVETIDVASGQKFNMRAMVLWTINDFPAQSILSGWSGQGYKACPTCNKDTSSVCVLSKTAYVGYKRFLKKPYKWRSLLEFNGQTDNRDPPKEIGWDEIMAQLDRFPTRVKGKHPSYGGVKIKRNVHQYLPDKIAKPIIKLCSLFKQICSATLMEDHMLKAQIKMVDILYDLEIIFPPALFDIMIHLVIYFPLEALEGGPICPRWMFLFERYMRKLKGYVQNKAKSEGSIAEGYVAEEALTFSSHYFWVVTTKFNRPDRIVDPPPPTYQFQVFRSSRDQHVPVPVQEIRQRHVDNDKDPKVSTTNKLFALACGLTWTLISVNSCVVDGVRYVMHNHDERRTTQNSDICSPGPNREMYYGRKVKCLVLRNNMTQIDCREDDPDIIHIDNSSDLPLSTSLNDLDNATLHIDGQSTKVDAPPDIIDVPDDDDDIIDDEEALPYDLADFDDEDLINVDDDGVEKMLHGPTTVTMAVRIVPLHTMYPPVIGVASLTEAKENESLTWAAGQWVRDKQTLMPLGDHAAHWSSYIGEVIRGVPLYYPSWLKVLKEQKAALTTDIGTQFDLRPYMESLDWTKIDADIQQHLQKEYNTNKAAFKAQHWVIDPETETYNVEKIRRARPEDIMAEEWDKYIQFWNDPRNIARAAQNRQNRAKSTIISQQGSWSLAHLRDEMSSATQEYPSLIDTFFVAHTINWEEMRRIEATGTYTNDEINRLARRGKQREHILGVGRVLPARVTAGTSRPAPESTLKSLQKKVDFIMRLFKSKSKYSDAFSQFESAGASKSGRRDGGGDNEESADDQEDEDKDGDGDRPILSLGIIAGERIASELSTTNIPQQQVARERNIIVFSGMVVYCLRLPPLREVYFYVMHFFLQVSRSHWCHGVNQRMYTMSDLDVTDDDDDDDDNDDDEDEEPFEDEDDDDEEEHLALTDSFTVLVVDPIPLAEDIEELKTKVERLLALYTPPPSPLTPLSSPLPSLSASLSIPLPVDRREDTPEAKLPPHKRLCMTTPTSRYEVRESSTATSRPTGGHRADYGFIGTIDAEIRHQRAEGVGYGIRDVWVDPTEAIEEAHSVGLSSAVHQELQAYRTHTQIQDHRIASQEALTATLVANVSFLQGQLSAALGQIQAPQARDQAYVDDPEGADNRNNMPPERTSVAARVAAAAAAAPMTAAAIEQLIEARVYVALANHETLQNSTNGQGDGSHNSDTGMRGSVRTPHECRYSRCFLCYGLEDTKEDELALMCGRMFHEESDEVEKYVGGLPDVIRGNVMSYQPKSMAKAIKFANDQMDQKFLTIFKKQAEQKRKMEFNARNNQWCNKCKKVGHLARDCRSSGPNGNNNNRGNSETTQNAVTCYECGVQGHYKKNFPKLKSGNHGNQRRNGNAPAKVYEVGNAGTNPDSNVVTGTFLLNNRYASILFDTSSDRSFVSTTFSSLIDITPTTLDHYYDFELADGKIIEINTIIRGCTLNLLDHSFNINLMPIELDSFGVIVGSRGSEARLNIILCTKTKKYMIKGHHVFLVHVTTKETKDKSEEKRLGDVPIVQDLPEVQFLGHVTDSQGIHVDLAKIESIKYWESPKTPTEIWQFLGLVGYYWRFIKEFLKIAKPMTKLTQKKVAFEWGDKKEIAFQTLKDKLCSAPILALPPGDENFIVYYDASHKGLDTVLSGVCPKDLEALLANVVADALSRKERIKPLRVRAMVMNIGLNLPKKILEAQIEAQKPANIKNEDIGCMIRKDIPNEKLKPRADETLCLNGRIWLPCYGDLRTVIMHESHKSKYSIHLGSDKMYQYMKKIYWWPNMKANVATYVSKCLTCAKVKRSHQKALGNRLDLSTAYHLETERQSEKTIKTFEDMLRVCVIDFGNGWVKHLPLVEFSYNNSYHASIKAAPFEALYGRKCRSPVCWAKVGQTQLTDPEIVQETTEKVIQIKQRMQAACDRQKSYADLKRKPMEFQVGDRVMLKVSHWKGVVRFGKRGKLNPTYFGHFKLLAKVEDVAYRLELPQELSRVHSTFYVSNLKRC</sequence>
<dbReference type="GO" id="GO:0003887">
    <property type="term" value="F:DNA-directed DNA polymerase activity"/>
    <property type="evidence" value="ECO:0007669"/>
    <property type="project" value="UniProtKB-KW"/>
</dbReference>
<dbReference type="PANTHER" id="PTHR37984">
    <property type="entry name" value="PROTEIN CBG26694"/>
    <property type="match status" value="1"/>
</dbReference>
<dbReference type="SUPFAM" id="SSF56672">
    <property type="entry name" value="DNA/RNA polymerases"/>
    <property type="match status" value="1"/>
</dbReference>
<evidence type="ECO:0000256" key="6">
    <source>
        <dbReference type="ARBA" id="ARBA00022908"/>
    </source>
</evidence>
<dbReference type="Pfam" id="PF17921">
    <property type="entry name" value="Integrase_H2C2"/>
    <property type="match status" value="1"/>
</dbReference>
<evidence type="ECO:0000256" key="1">
    <source>
        <dbReference type="ARBA" id="ARBA00022670"/>
    </source>
</evidence>
<dbReference type="InterPro" id="IPR041588">
    <property type="entry name" value="Integrase_H2C2"/>
</dbReference>
<keyword evidence="12" id="KW-0862">Zinc</keyword>
<evidence type="ECO:0000313" key="15">
    <source>
        <dbReference type="EMBL" id="GEU36368.1"/>
    </source>
</evidence>
<reference evidence="15" key="1">
    <citation type="journal article" date="2019" name="Sci. Rep.">
        <title>Draft genome of Tanacetum cinerariifolium, the natural source of mosquito coil.</title>
        <authorList>
            <person name="Yamashiro T."/>
            <person name="Shiraishi A."/>
            <person name="Satake H."/>
            <person name="Nakayama K."/>
        </authorList>
    </citation>
    <scope>NUCLEOTIDE SEQUENCE</scope>
</reference>
<dbReference type="InterPro" id="IPR043502">
    <property type="entry name" value="DNA/RNA_pol_sf"/>
</dbReference>
<keyword evidence="7 15" id="KW-0695">RNA-directed DNA polymerase</keyword>
<dbReference type="CDD" id="cd00303">
    <property type="entry name" value="retropepsin_like"/>
    <property type="match status" value="1"/>
</dbReference>
<dbReference type="Gene3D" id="3.30.70.270">
    <property type="match status" value="1"/>
</dbReference>
<dbReference type="Pfam" id="PF17919">
    <property type="entry name" value="RT_RNaseH_2"/>
    <property type="match status" value="1"/>
</dbReference>
<evidence type="ECO:0000256" key="7">
    <source>
        <dbReference type="ARBA" id="ARBA00022918"/>
    </source>
</evidence>
<dbReference type="Pfam" id="PF02992">
    <property type="entry name" value="Transposase_21"/>
    <property type="match status" value="1"/>
</dbReference>
<dbReference type="GO" id="GO:0004190">
    <property type="term" value="F:aspartic-type endopeptidase activity"/>
    <property type="evidence" value="ECO:0007669"/>
    <property type="project" value="UniProtKB-KW"/>
</dbReference>
<dbReference type="Gene3D" id="3.30.420.10">
    <property type="entry name" value="Ribonuclease H-like superfamily/Ribonuclease H"/>
    <property type="match status" value="1"/>
</dbReference>
<feature type="region of interest" description="Disordered" evidence="13">
    <location>
        <begin position="1083"/>
        <end position="1115"/>
    </location>
</feature>
<keyword evidence="1" id="KW-0645">Protease</keyword>
<accession>A0A6L2JH92</accession>
<keyword evidence="8" id="KW-0808">Transferase</keyword>
<evidence type="ECO:0000256" key="8">
    <source>
        <dbReference type="ARBA" id="ARBA00022932"/>
    </source>
</evidence>
<keyword evidence="3" id="KW-0064">Aspartyl protease</keyword>
<evidence type="ECO:0000256" key="10">
    <source>
        <dbReference type="ARBA" id="ARBA00023172"/>
    </source>
</evidence>
<dbReference type="Pfam" id="PF03004">
    <property type="entry name" value="Transposase_24"/>
    <property type="match status" value="1"/>
</dbReference>
<dbReference type="InterPro" id="IPR056924">
    <property type="entry name" value="SH3_Tf2-1"/>
</dbReference>
<keyword evidence="11" id="KW-0511">Multifunctional enzyme</keyword>
<dbReference type="SUPFAM" id="SSF53098">
    <property type="entry name" value="Ribonuclease H-like"/>
    <property type="match status" value="1"/>
</dbReference>
<keyword evidence="5" id="KW-0460">Magnesium</keyword>
<evidence type="ECO:0000256" key="12">
    <source>
        <dbReference type="PROSITE-ProRule" id="PRU00047"/>
    </source>
</evidence>
<dbReference type="GO" id="GO:0006508">
    <property type="term" value="P:proteolysis"/>
    <property type="evidence" value="ECO:0007669"/>
    <property type="project" value="UniProtKB-KW"/>
</dbReference>
<dbReference type="GO" id="GO:0003964">
    <property type="term" value="F:RNA-directed DNA polymerase activity"/>
    <property type="evidence" value="ECO:0007669"/>
    <property type="project" value="UniProtKB-KW"/>
</dbReference>
<dbReference type="Pfam" id="PF24626">
    <property type="entry name" value="SH3_Tf2-1"/>
    <property type="match status" value="1"/>
</dbReference>
<dbReference type="InterPro" id="IPR036875">
    <property type="entry name" value="Znf_CCHC_sf"/>
</dbReference>
<dbReference type="GO" id="GO:0003677">
    <property type="term" value="F:DNA binding"/>
    <property type="evidence" value="ECO:0007669"/>
    <property type="project" value="UniProtKB-KW"/>
</dbReference>
<dbReference type="InterPro" id="IPR041577">
    <property type="entry name" value="RT_RNaseH_2"/>
</dbReference>
<dbReference type="InterPro" id="IPR043128">
    <property type="entry name" value="Rev_trsase/Diguanyl_cyclase"/>
</dbReference>